<evidence type="ECO:0000256" key="3">
    <source>
        <dbReference type="ARBA" id="ARBA00023159"/>
    </source>
</evidence>
<sequence length="260" mass="28626">MRDAELELLGDVPRDVVVIERAFAAGSHYPAHRHQRGQLAFARQGSISVMTRFGHWLVPPGRAVWVPAGIEHEMQMLGPVVMLNTFVSVDAADRVGLATHCQVCAVSPLLYQLLLQAVELPLVYPMDGRSHHLMGLLLTEISMATVLPLHAPLPMNEGLAALCRSLLAAPTLLMDTDAMAARMAMSRSTFTRFFRKETGISYMQWRQQACLLAAIRRLEEGQSVTSVALELGYGSPSTFTALFRKTLGMSPQAYVRIQAN</sequence>
<evidence type="ECO:0000259" key="5">
    <source>
        <dbReference type="PROSITE" id="PS01124"/>
    </source>
</evidence>
<dbReference type="InterPro" id="IPR020449">
    <property type="entry name" value="Tscrpt_reg_AraC-type_HTH"/>
</dbReference>
<dbReference type="SMART" id="SM00342">
    <property type="entry name" value="HTH_ARAC"/>
    <property type="match status" value="1"/>
</dbReference>
<dbReference type="Pfam" id="PF12833">
    <property type="entry name" value="HTH_18"/>
    <property type="match status" value="1"/>
</dbReference>
<evidence type="ECO:0000313" key="7">
    <source>
        <dbReference type="Proteomes" id="UP000545606"/>
    </source>
</evidence>
<evidence type="ECO:0000256" key="2">
    <source>
        <dbReference type="ARBA" id="ARBA00023125"/>
    </source>
</evidence>
<feature type="domain" description="HTH araC/xylS-type" evidence="5">
    <location>
        <begin position="157"/>
        <end position="257"/>
    </location>
</feature>
<comment type="caution">
    <text evidence="6">The sequence shown here is derived from an EMBL/GenBank/DDBJ whole genome shotgun (WGS) entry which is preliminary data.</text>
</comment>
<evidence type="ECO:0000313" key="6">
    <source>
        <dbReference type="EMBL" id="MBA4709073.1"/>
    </source>
</evidence>
<dbReference type="SUPFAM" id="SSF46689">
    <property type="entry name" value="Homeodomain-like"/>
    <property type="match status" value="2"/>
</dbReference>
<keyword evidence="7" id="KW-1185">Reference proteome</keyword>
<dbReference type="PANTHER" id="PTHR11019">
    <property type="entry name" value="HTH-TYPE TRANSCRIPTIONAL REGULATOR NIMR"/>
    <property type="match status" value="1"/>
</dbReference>
<organism evidence="6 7">
    <name type="scientific">Aquitalea aquatica</name>
    <dbReference type="NCBI Taxonomy" id="3044273"/>
    <lineage>
        <taxon>Bacteria</taxon>
        <taxon>Pseudomonadati</taxon>
        <taxon>Pseudomonadota</taxon>
        <taxon>Betaproteobacteria</taxon>
        <taxon>Neisseriales</taxon>
        <taxon>Chromobacteriaceae</taxon>
        <taxon>Aquitalea</taxon>
    </lineage>
</organism>
<name>A0A838Y1K6_9NEIS</name>
<keyword evidence="2" id="KW-0238">DNA-binding</keyword>
<dbReference type="InterPro" id="IPR009057">
    <property type="entry name" value="Homeodomain-like_sf"/>
</dbReference>
<keyword evidence="3" id="KW-0010">Activator</keyword>
<dbReference type="PANTHER" id="PTHR11019:SF159">
    <property type="entry name" value="TRANSCRIPTIONAL REGULATOR-RELATED"/>
    <property type="match status" value="1"/>
</dbReference>
<dbReference type="InterPro" id="IPR018060">
    <property type="entry name" value="HTH_AraC"/>
</dbReference>
<dbReference type="InterPro" id="IPR014710">
    <property type="entry name" value="RmlC-like_jellyroll"/>
</dbReference>
<gene>
    <name evidence="6" type="ORF">H2Z84_11875</name>
</gene>
<keyword evidence="1" id="KW-0805">Transcription regulation</keyword>
<dbReference type="GO" id="GO:0003700">
    <property type="term" value="F:DNA-binding transcription factor activity"/>
    <property type="evidence" value="ECO:0007669"/>
    <property type="project" value="InterPro"/>
</dbReference>
<dbReference type="SUPFAM" id="SSF51182">
    <property type="entry name" value="RmlC-like cupins"/>
    <property type="match status" value="1"/>
</dbReference>
<keyword evidence="4" id="KW-0804">Transcription</keyword>
<dbReference type="GO" id="GO:0043565">
    <property type="term" value="F:sequence-specific DNA binding"/>
    <property type="evidence" value="ECO:0007669"/>
    <property type="project" value="InterPro"/>
</dbReference>
<dbReference type="Pfam" id="PF02311">
    <property type="entry name" value="AraC_binding"/>
    <property type="match status" value="1"/>
</dbReference>
<reference evidence="6 7" key="1">
    <citation type="submission" date="2020-07" db="EMBL/GenBank/DDBJ databases">
        <title>Draft genome sequence of violacein-producing bacteria and related species.</title>
        <authorList>
            <person name="Wilson H.S."/>
            <person name="De Leon M.E."/>
        </authorList>
    </citation>
    <scope>NUCLEOTIDE SEQUENCE [LARGE SCALE GENOMIC DNA]</scope>
    <source>
        <strain evidence="6 7">HSC-21Su07</strain>
    </source>
</reference>
<evidence type="ECO:0000256" key="4">
    <source>
        <dbReference type="ARBA" id="ARBA00023163"/>
    </source>
</evidence>
<proteinExistence type="predicted"/>
<evidence type="ECO:0000256" key="1">
    <source>
        <dbReference type="ARBA" id="ARBA00023015"/>
    </source>
</evidence>
<dbReference type="PRINTS" id="PR00032">
    <property type="entry name" value="HTHARAC"/>
</dbReference>
<dbReference type="CDD" id="cd06124">
    <property type="entry name" value="cupin_NimR-like_N"/>
    <property type="match status" value="1"/>
</dbReference>
<dbReference type="AlphaFoldDB" id="A0A838Y1K6"/>
<dbReference type="Gene3D" id="1.10.10.60">
    <property type="entry name" value="Homeodomain-like"/>
    <property type="match status" value="2"/>
</dbReference>
<protein>
    <submittedName>
        <fullName evidence="6">Helix-turn-helix transcriptional regulator</fullName>
    </submittedName>
</protein>
<accession>A0A838Y1K6</accession>
<dbReference type="EMBL" id="JACERN010000031">
    <property type="protein sequence ID" value="MBA4709073.1"/>
    <property type="molecule type" value="Genomic_DNA"/>
</dbReference>
<dbReference type="RefSeq" id="WP_181836158.1">
    <property type="nucleotide sequence ID" value="NZ_JACERN010000031.1"/>
</dbReference>
<dbReference type="Gene3D" id="2.60.120.10">
    <property type="entry name" value="Jelly Rolls"/>
    <property type="match status" value="1"/>
</dbReference>
<dbReference type="InterPro" id="IPR003313">
    <property type="entry name" value="AraC-bd"/>
</dbReference>
<dbReference type="Proteomes" id="UP000545606">
    <property type="component" value="Unassembled WGS sequence"/>
</dbReference>
<dbReference type="InterPro" id="IPR011051">
    <property type="entry name" value="RmlC_Cupin_sf"/>
</dbReference>
<dbReference type="PROSITE" id="PS01124">
    <property type="entry name" value="HTH_ARAC_FAMILY_2"/>
    <property type="match status" value="1"/>
</dbReference>